<sequence length="162" mass="18373">MGSANFAIFTTLVQKQKKQLIPFPVDCLPGEIRTYTKAAAESLQVPVGMIASFVLSVLSLSIQGKFEIQVKQDWTETVNLYLLVIARPSERKSPALKEVTSPIFNYTEKENERRRPKIQKYEMEKKILTGRLKTIQESLSKQGEKSQYDIQDALDCQCCPAN</sequence>
<proteinExistence type="predicted"/>
<dbReference type="EMBL" id="SLZZ01000012">
    <property type="protein sequence ID" value="TCS78353.1"/>
    <property type="molecule type" value="Genomic_DNA"/>
</dbReference>
<organism evidence="1 2">
    <name type="scientific">Muricomes intestini</name>
    <dbReference type="NCBI Taxonomy" id="1796634"/>
    <lineage>
        <taxon>Bacteria</taxon>
        <taxon>Bacillati</taxon>
        <taxon>Bacillota</taxon>
        <taxon>Clostridia</taxon>
        <taxon>Lachnospirales</taxon>
        <taxon>Lachnospiraceae</taxon>
        <taxon>Muricomes</taxon>
    </lineage>
</organism>
<evidence type="ECO:0000313" key="1">
    <source>
        <dbReference type="EMBL" id="TCS78353.1"/>
    </source>
</evidence>
<dbReference type="InterPro" id="IPR025048">
    <property type="entry name" value="DUF3987"/>
</dbReference>
<reference evidence="1 2" key="1">
    <citation type="submission" date="2019-03" db="EMBL/GenBank/DDBJ databases">
        <title>Genomic Encyclopedia of Type Strains, Phase IV (KMG-IV): sequencing the most valuable type-strain genomes for metagenomic binning, comparative biology and taxonomic classification.</title>
        <authorList>
            <person name="Goeker M."/>
        </authorList>
    </citation>
    <scope>NUCLEOTIDE SEQUENCE [LARGE SCALE GENOMIC DNA]</scope>
    <source>
        <strain evidence="1 2">DSM 29489</strain>
    </source>
</reference>
<comment type="caution">
    <text evidence="1">The sequence shown here is derived from an EMBL/GenBank/DDBJ whole genome shotgun (WGS) entry which is preliminary data.</text>
</comment>
<name>A0A4R3K6L3_9FIRM</name>
<dbReference type="OrthoDB" id="9763644at2"/>
<keyword evidence="2" id="KW-1185">Reference proteome</keyword>
<protein>
    <submittedName>
        <fullName evidence="1">Uncharacterized protein DUF3987</fullName>
    </submittedName>
</protein>
<dbReference type="Pfam" id="PF13148">
    <property type="entry name" value="DUF3987"/>
    <property type="match status" value="1"/>
</dbReference>
<evidence type="ECO:0000313" key="2">
    <source>
        <dbReference type="Proteomes" id="UP000295726"/>
    </source>
</evidence>
<dbReference type="AlphaFoldDB" id="A0A4R3K6L3"/>
<gene>
    <name evidence="1" type="ORF">EDD59_112114</name>
</gene>
<accession>A0A4R3K6L3</accession>
<dbReference type="Proteomes" id="UP000295726">
    <property type="component" value="Unassembled WGS sequence"/>
</dbReference>